<dbReference type="SMART" id="SM00267">
    <property type="entry name" value="GGDEF"/>
    <property type="match status" value="1"/>
</dbReference>
<dbReference type="InterPro" id="IPR035919">
    <property type="entry name" value="EAL_sf"/>
</dbReference>
<accession>A0AB39HKM6</accession>
<feature type="transmembrane region" description="Helical" evidence="1">
    <location>
        <begin position="57"/>
        <end position="78"/>
    </location>
</feature>
<dbReference type="SMART" id="SM00052">
    <property type="entry name" value="EAL"/>
    <property type="match status" value="1"/>
</dbReference>
<dbReference type="Gene3D" id="3.30.70.270">
    <property type="match status" value="1"/>
</dbReference>
<feature type="transmembrane region" description="Helical" evidence="1">
    <location>
        <begin position="195"/>
        <end position="223"/>
    </location>
</feature>
<dbReference type="SUPFAM" id="SSF55073">
    <property type="entry name" value="Nucleotide cyclase"/>
    <property type="match status" value="1"/>
</dbReference>
<dbReference type="InterPro" id="IPR052155">
    <property type="entry name" value="Biofilm_reg_signaling"/>
</dbReference>
<feature type="transmembrane region" description="Helical" evidence="1">
    <location>
        <begin position="6"/>
        <end position="24"/>
    </location>
</feature>
<proteinExistence type="predicted"/>
<dbReference type="KEGG" id="vih:AB0763_14615"/>
<dbReference type="InterPro" id="IPR048533">
    <property type="entry name" value="VUPS"/>
</dbReference>
<keyword evidence="4" id="KW-0614">Plasmid</keyword>
<protein>
    <submittedName>
        <fullName evidence="4">Bifunctional diguanylate cyclase/phosphodiesterase</fullName>
    </submittedName>
</protein>
<feature type="domain" description="GGDEF" evidence="3">
    <location>
        <begin position="399"/>
        <end position="534"/>
    </location>
</feature>
<dbReference type="CDD" id="cd01949">
    <property type="entry name" value="GGDEF"/>
    <property type="match status" value="1"/>
</dbReference>
<dbReference type="SUPFAM" id="SSF141868">
    <property type="entry name" value="EAL domain-like"/>
    <property type="match status" value="1"/>
</dbReference>
<dbReference type="InterPro" id="IPR029787">
    <property type="entry name" value="Nucleotide_cyclase"/>
</dbReference>
<dbReference type="InterPro" id="IPR000160">
    <property type="entry name" value="GGDEF_dom"/>
</dbReference>
<geneLocation type="plasmid" evidence="4">
    <name>p-HB236076</name>
</geneLocation>
<evidence type="ECO:0000259" key="3">
    <source>
        <dbReference type="PROSITE" id="PS50887"/>
    </source>
</evidence>
<dbReference type="PANTHER" id="PTHR44757:SF2">
    <property type="entry name" value="BIOFILM ARCHITECTURE MAINTENANCE PROTEIN MBAA"/>
    <property type="match status" value="1"/>
</dbReference>
<evidence type="ECO:0000256" key="1">
    <source>
        <dbReference type="SAM" id="Phobius"/>
    </source>
</evidence>
<feature type="transmembrane region" description="Helical" evidence="1">
    <location>
        <begin position="90"/>
        <end position="111"/>
    </location>
</feature>
<dbReference type="Pfam" id="PF00990">
    <property type="entry name" value="GGDEF"/>
    <property type="match status" value="1"/>
</dbReference>
<dbReference type="PROSITE" id="PS50883">
    <property type="entry name" value="EAL"/>
    <property type="match status" value="1"/>
</dbReference>
<keyword evidence="1" id="KW-0472">Membrane</keyword>
<dbReference type="AlphaFoldDB" id="A0AB39HKM6"/>
<dbReference type="InterPro" id="IPR043128">
    <property type="entry name" value="Rev_trsase/Diguanyl_cyclase"/>
</dbReference>
<keyword evidence="1" id="KW-1133">Transmembrane helix</keyword>
<sequence length="800" mass="89265">MWLLFFAQVGLFSLFPLYFTFQTDHLRRVNFYIYLSLILFVGGYLGNIYSLPLTDSIHVSAGNLCYGAFMMTSVLLVWLEKDVTLLRQIIRLVIFIDLFNVLTSMLITTMLSSESIVNVHNTPIEVFSISVPFIVLGGVLIISELFVLLLCFDFIKRLALSSLLSLALYIVLFVAVLCLDGVLFPLIAFGFTPEIIAIVIGGLSGKFVTALSYAAVLFFFALFRREAFLTYLASGTASWRRLFMSSDHLQRRLVEKEKSLQQADYIFQNSIEGLAIIDKNGELIKANPAFYSQVALSSQTKNINEVFYHQGEPVCFKPLINYWRGEVEIHRGSQRFGLLAIQVEQAIDGLTERLVLSLVNIQNLKEAHQKLDHLAKHDPLTGLANRRVLDREIAQLSGLPATLLAIDIDRFKTINDSFGHGGGDIVLQCIASRLLSLCQQPEYRQSVLCRVGGDEFTILIASGDEQHALSFAHQVQRLFEHVVMIDNSTQVYVSATLGLSVQQEGEYRNLIHEADAGLYAAKRNVRGSLGRYEESLSQRSARKLLITTQLKKALDQQALSIVFQPQYSLIEKRFVGVEALVRWTDSELGKISPAEFIPIAEESGLIRRLGDWVLYESCCVMKQWQQQGLQAIKLSVNLSSLQLQVGDFAEQVAKALAMSGLPAEALQLELTESAVLEGEHSVLSKLDEIKRSGVSLAIDDFGTGYSSLSYIAKCPWDSLKIDKSFIDGLPGDEEKIKMVRTIVQLAQNMKLTIVVEGVESKAQVDFLSTLACDVIQGYYFAKPLDGEHAFALIKNKNASD</sequence>
<dbReference type="InterPro" id="IPR001633">
    <property type="entry name" value="EAL_dom"/>
</dbReference>
<feature type="transmembrane region" description="Helical" evidence="1">
    <location>
        <begin position="131"/>
        <end position="155"/>
    </location>
</feature>
<dbReference type="Gene3D" id="3.20.20.450">
    <property type="entry name" value="EAL domain"/>
    <property type="match status" value="1"/>
</dbReference>
<keyword evidence="1" id="KW-0812">Transmembrane</keyword>
<gene>
    <name evidence="4" type="ORF">AB0763_14615</name>
</gene>
<dbReference type="EMBL" id="CP162602">
    <property type="protein sequence ID" value="XDK27115.1"/>
    <property type="molecule type" value="Genomic_DNA"/>
</dbReference>
<dbReference type="NCBIfam" id="TIGR00254">
    <property type="entry name" value="GGDEF"/>
    <property type="match status" value="1"/>
</dbReference>
<dbReference type="Pfam" id="PF20973">
    <property type="entry name" value="VUPS"/>
    <property type="match status" value="1"/>
</dbReference>
<dbReference type="RefSeq" id="WP_368644275.1">
    <property type="nucleotide sequence ID" value="NZ_CP162602.1"/>
</dbReference>
<feature type="transmembrane region" description="Helical" evidence="1">
    <location>
        <begin position="31"/>
        <end position="51"/>
    </location>
</feature>
<feature type="domain" description="EAL" evidence="2">
    <location>
        <begin position="543"/>
        <end position="797"/>
    </location>
</feature>
<dbReference type="CDD" id="cd01948">
    <property type="entry name" value="EAL"/>
    <property type="match status" value="1"/>
</dbReference>
<evidence type="ECO:0000259" key="2">
    <source>
        <dbReference type="PROSITE" id="PS50883"/>
    </source>
</evidence>
<dbReference type="PROSITE" id="PS50887">
    <property type="entry name" value="GGDEF"/>
    <property type="match status" value="1"/>
</dbReference>
<reference evidence="4" key="1">
    <citation type="submission" date="2024-07" db="EMBL/GenBank/DDBJ databases">
        <title>Genome Analysis of a Potential Novel Vibrio Species Secreting pH- and Thermo-stable Alginate Lyase and its Application in Producing Alginate Oligosaccharides.</title>
        <authorList>
            <person name="Huang H."/>
            <person name="Bao K."/>
        </authorList>
    </citation>
    <scope>NUCLEOTIDE SEQUENCE</scope>
    <source>
        <strain evidence="4">HB236076</strain>
        <plasmid evidence="4">p-HB236076</plasmid>
    </source>
</reference>
<organism evidence="4">
    <name type="scientific">Vibrio sp. HB236076</name>
    <dbReference type="NCBI Taxonomy" id="3232307"/>
    <lineage>
        <taxon>Bacteria</taxon>
        <taxon>Pseudomonadati</taxon>
        <taxon>Pseudomonadota</taxon>
        <taxon>Gammaproteobacteria</taxon>
        <taxon>Vibrionales</taxon>
        <taxon>Vibrionaceae</taxon>
        <taxon>Vibrio</taxon>
    </lineage>
</organism>
<dbReference type="Pfam" id="PF00563">
    <property type="entry name" value="EAL"/>
    <property type="match status" value="1"/>
</dbReference>
<evidence type="ECO:0000313" key="4">
    <source>
        <dbReference type="EMBL" id="XDK27115.1"/>
    </source>
</evidence>
<name>A0AB39HKM6_9VIBR</name>
<dbReference type="PANTHER" id="PTHR44757">
    <property type="entry name" value="DIGUANYLATE CYCLASE DGCP"/>
    <property type="match status" value="1"/>
</dbReference>